<dbReference type="SUPFAM" id="SSF56059">
    <property type="entry name" value="Glutathione synthetase ATP-binding domain-like"/>
    <property type="match status" value="1"/>
</dbReference>
<evidence type="ECO:0008006" key="3">
    <source>
        <dbReference type="Google" id="ProtNLM"/>
    </source>
</evidence>
<accession>A0AAU6SND2</accession>
<organism evidence="2">
    <name type="scientific">bacterium 19PA01SH03</name>
    <dbReference type="NCBI Taxonomy" id="2920705"/>
    <lineage>
        <taxon>Bacteria</taxon>
    </lineage>
</organism>
<gene>
    <name evidence="2" type="ORF">MRN70_01070</name>
</gene>
<keyword evidence="1" id="KW-0175">Coiled coil</keyword>
<dbReference type="Pfam" id="PF14305">
    <property type="entry name" value="ATPgrasp_TupA"/>
    <property type="match status" value="1"/>
</dbReference>
<reference evidence="2" key="1">
    <citation type="submission" date="2022-03" db="EMBL/GenBank/DDBJ databases">
        <title>Sea Food Isolates.</title>
        <authorList>
            <person name="Li c."/>
        </authorList>
    </citation>
    <scope>NUCLEOTIDE SEQUENCE</scope>
    <source>
        <strain evidence="2">19PA01SH03</strain>
    </source>
</reference>
<evidence type="ECO:0000313" key="2">
    <source>
        <dbReference type="EMBL" id="XAG21485.1"/>
    </source>
</evidence>
<protein>
    <recommendedName>
        <fullName evidence="3">ATP-grasp domain-containing protein</fullName>
    </recommendedName>
</protein>
<dbReference type="EMBL" id="CP095338">
    <property type="protein sequence ID" value="XAG21485.1"/>
    <property type="molecule type" value="Genomic_DNA"/>
</dbReference>
<feature type="coiled-coil region" evidence="1">
    <location>
        <begin position="8"/>
        <end position="35"/>
    </location>
</feature>
<proteinExistence type="predicted"/>
<dbReference type="AlphaFoldDB" id="A0AAU6SND2"/>
<evidence type="ECO:0000256" key="1">
    <source>
        <dbReference type="SAM" id="Coils"/>
    </source>
</evidence>
<sequence>MVDNHALTSELFKELEKVEDNIQHAKAEKQRLVKRLFFATNHLTEKDKQDRLTQLSSMLNADELTESQTRILSQSKIPLSNVASFRAQLVQATRRRQLVDFQPEWMLNNKLFAYKFIDSLGIKRPETFAHNQPLASIQPQKKSVLKPVYGSSSRGVFIFDEQGGAFEVATGEIITTVAETFAKANDLLVKGIIRSDAWILEEFVGDFEDQKPLVPRDLKFFCFFGEVGLILEVDRSGEPRYCEWLPDGSCVQTGPGNYFIGNGFTDQELDIAKLISKSIPAPFMRIDFLKSNNAFHFGEFTPRPGQFCVMYKSFDRYLGECYLRAQSRLFNQLVDRDIFSSI</sequence>
<dbReference type="InterPro" id="IPR029465">
    <property type="entry name" value="ATPgrasp_TupA"/>
</dbReference>
<name>A0AAU6SND2_UNCXX</name>